<dbReference type="AlphaFoldDB" id="A0A4V0NFL9"/>
<sequence length="127" mass="12667">MAALFYRLIAHDMCVDGVRFHVGAGMSAGPAIVKGMVVVVAATLLSAPLCFARPGNDGAGLFALPAPRALRAAAPPGAQGGAAEDPGGLAARIARALSTTVKRAVRSGVAPMFLGLHGFGVTVSGEM</sequence>
<proteinExistence type="predicted"/>
<dbReference type="EMBL" id="CP012672">
    <property type="protein sequence ID" value="AUX30132.1"/>
    <property type="molecule type" value="Genomic_DNA"/>
</dbReference>
<evidence type="ECO:0000313" key="2">
    <source>
        <dbReference type="Proteomes" id="UP000295497"/>
    </source>
</evidence>
<gene>
    <name evidence="1" type="ORF">SOCE836_022290</name>
</gene>
<reference evidence="1 2" key="1">
    <citation type="submission" date="2015-09" db="EMBL/GenBank/DDBJ databases">
        <title>Sorangium comparison.</title>
        <authorList>
            <person name="Zaburannyi N."/>
            <person name="Bunk B."/>
            <person name="Overmann J."/>
            <person name="Mueller R."/>
        </authorList>
    </citation>
    <scope>NUCLEOTIDE SEQUENCE [LARGE SCALE GENOMIC DNA]</scope>
    <source>
        <strain evidence="1 2">So ce836</strain>
    </source>
</reference>
<accession>A0A4V0NFL9</accession>
<evidence type="ECO:0000313" key="1">
    <source>
        <dbReference type="EMBL" id="AUX30132.1"/>
    </source>
</evidence>
<protein>
    <submittedName>
        <fullName evidence="1">Uncharacterized protein</fullName>
    </submittedName>
</protein>
<organism evidence="1 2">
    <name type="scientific">Sorangium cellulosum</name>
    <name type="common">Polyangium cellulosum</name>
    <dbReference type="NCBI Taxonomy" id="56"/>
    <lineage>
        <taxon>Bacteria</taxon>
        <taxon>Pseudomonadati</taxon>
        <taxon>Myxococcota</taxon>
        <taxon>Polyangia</taxon>
        <taxon>Polyangiales</taxon>
        <taxon>Polyangiaceae</taxon>
        <taxon>Sorangium</taxon>
    </lineage>
</organism>
<name>A0A4V0NFL9_SORCE</name>
<dbReference type="Proteomes" id="UP000295497">
    <property type="component" value="Chromosome"/>
</dbReference>